<evidence type="ECO:0000313" key="1">
    <source>
        <dbReference type="EMBL" id="QNU18234.1"/>
    </source>
</evidence>
<accession>A0A7H1RVE5</accession>
<organism evidence="1 2">
    <name type="scientific">Geobacillus zalihae</name>
    <dbReference type="NCBI Taxonomy" id="213419"/>
    <lineage>
        <taxon>Bacteria</taxon>
        <taxon>Bacillati</taxon>
        <taxon>Bacillota</taxon>
        <taxon>Bacilli</taxon>
        <taxon>Bacillales</taxon>
        <taxon>Anoxybacillaceae</taxon>
        <taxon>Geobacillus</taxon>
    </lineage>
</organism>
<dbReference type="KEGG" id="gza:IC807_00590"/>
<gene>
    <name evidence="1" type="ORF">IC807_00590</name>
</gene>
<dbReference type="AlphaFoldDB" id="A0A7H1RVE5"/>
<name>A0A7H1RVE5_9BACL</name>
<dbReference type="EMBL" id="CP061470">
    <property type="protein sequence ID" value="QNU18234.1"/>
    <property type="molecule type" value="Genomic_DNA"/>
</dbReference>
<dbReference type="RefSeq" id="WP_164832321.1">
    <property type="nucleotide sequence ID" value="NZ_CP061470.1"/>
</dbReference>
<protein>
    <submittedName>
        <fullName evidence="1">Uncharacterized protein</fullName>
    </submittedName>
</protein>
<sequence length="85" mass="9641">MAGRIRPWPTLAKREKGSVGGRIGKSIGKQLLSHPCKLGHYFRILFQIISDGFRNNVQNVCGLFQILHILSERLHALSDKDFQRA</sequence>
<reference evidence="1 2" key="1">
    <citation type="submission" date="2020-09" db="EMBL/GenBank/DDBJ databases">
        <title>Complete Geobacillus genomes through the use of hybrid genome assembly.</title>
        <authorList>
            <person name="Vera D.L."/>
            <person name="Venkateswaran K."/>
            <person name="Singh N.K."/>
            <person name="Landry K."/>
        </authorList>
    </citation>
    <scope>NUCLEOTIDE SEQUENCE [LARGE SCALE GENOMIC DNA]</scope>
    <source>
        <strain evidence="1 2">SURF-189</strain>
    </source>
</reference>
<evidence type="ECO:0000313" key="2">
    <source>
        <dbReference type="Proteomes" id="UP000516388"/>
    </source>
</evidence>
<proteinExistence type="predicted"/>
<dbReference type="Proteomes" id="UP000516388">
    <property type="component" value="Chromosome"/>
</dbReference>
<keyword evidence="2" id="KW-1185">Reference proteome</keyword>